<feature type="binding site" evidence="6">
    <location>
        <position position="62"/>
    </location>
    <ligand>
        <name>ATP</name>
        <dbReference type="ChEBI" id="CHEBI:30616"/>
    </ligand>
</feature>
<evidence type="ECO:0000313" key="8">
    <source>
        <dbReference type="EMBL" id="KAH6697180.1"/>
    </source>
</evidence>
<dbReference type="GO" id="GO:0043484">
    <property type="term" value="P:regulation of RNA splicing"/>
    <property type="evidence" value="ECO:0007669"/>
    <property type="project" value="TreeGrafter"/>
</dbReference>
<keyword evidence="9" id="KW-1185">Reference proteome</keyword>
<evidence type="ECO:0000256" key="4">
    <source>
        <dbReference type="ARBA" id="ARBA00022777"/>
    </source>
</evidence>
<keyword evidence="3 6" id="KW-0547">Nucleotide-binding</keyword>
<dbReference type="SMART" id="SM00220">
    <property type="entry name" value="S_TKc"/>
    <property type="match status" value="1"/>
</dbReference>
<evidence type="ECO:0000256" key="3">
    <source>
        <dbReference type="ARBA" id="ARBA00022741"/>
    </source>
</evidence>
<evidence type="ECO:0000256" key="6">
    <source>
        <dbReference type="PROSITE-ProRule" id="PRU10141"/>
    </source>
</evidence>
<dbReference type="Gene3D" id="1.10.510.10">
    <property type="entry name" value="Transferase(Phosphotransferase) domain 1"/>
    <property type="match status" value="1"/>
</dbReference>
<evidence type="ECO:0000259" key="7">
    <source>
        <dbReference type="PROSITE" id="PS50011"/>
    </source>
</evidence>
<accession>A0A9P8VM99</accession>
<dbReference type="PANTHER" id="PTHR45646:SF11">
    <property type="entry name" value="SERINE_THREONINE-PROTEIN KINASE DOA"/>
    <property type="match status" value="1"/>
</dbReference>
<reference evidence="8" key="1">
    <citation type="journal article" date="2021" name="Nat. Commun.">
        <title>Genetic determinants of endophytism in the Arabidopsis root mycobiome.</title>
        <authorList>
            <person name="Mesny F."/>
            <person name="Miyauchi S."/>
            <person name="Thiergart T."/>
            <person name="Pickel B."/>
            <person name="Atanasova L."/>
            <person name="Karlsson M."/>
            <person name="Huettel B."/>
            <person name="Barry K.W."/>
            <person name="Haridas S."/>
            <person name="Chen C."/>
            <person name="Bauer D."/>
            <person name="Andreopoulos W."/>
            <person name="Pangilinan J."/>
            <person name="LaButti K."/>
            <person name="Riley R."/>
            <person name="Lipzen A."/>
            <person name="Clum A."/>
            <person name="Drula E."/>
            <person name="Henrissat B."/>
            <person name="Kohler A."/>
            <person name="Grigoriev I.V."/>
            <person name="Martin F.M."/>
            <person name="Hacquard S."/>
        </authorList>
    </citation>
    <scope>NUCLEOTIDE SEQUENCE</scope>
    <source>
        <strain evidence="8">MPI-SDFR-AT-0117</strain>
    </source>
</reference>
<dbReference type="SUPFAM" id="SSF56112">
    <property type="entry name" value="Protein kinase-like (PK-like)"/>
    <property type="match status" value="1"/>
</dbReference>
<dbReference type="GO" id="GO:0005524">
    <property type="term" value="F:ATP binding"/>
    <property type="evidence" value="ECO:0007669"/>
    <property type="project" value="UniProtKB-UniRule"/>
</dbReference>
<dbReference type="PROSITE" id="PS00107">
    <property type="entry name" value="PROTEIN_KINASE_ATP"/>
    <property type="match status" value="1"/>
</dbReference>
<dbReference type="InterPro" id="IPR051175">
    <property type="entry name" value="CLK_kinases"/>
</dbReference>
<gene>
    <name evidence="8" type="ORF">F5X68DRAFT_272198</name>
</gene>
<dbReference type="InterPro" id="IPR017441">
    <property type="entry name" value="Protein_kinase_ATP_BS"/>
</dbReference>
<dbReference type="GO" id="GO:0004674">
    <property type="term" value="F:protein serine/threonine kinase activity"/>
    <property type="evidence" value="ECO:0007669"/>
    <property type="project" value="UniProtKB-KW"/>
</dbReference>
<keyword evidence="2" id="KW-0808">Transferase</keyword>
<keyword evidence="1" id="KW-0723">Serine/threonine-protein kinase</keyword>
<comment type="caution">
    <text evidence="8">The sequence shown here is derived from an EMBL/GenBank/DDBJ whole genome shotgun (WGS) entry which is preliminary data.</text>
</comment>
<proteinExistence type="predicted"/>
<keyword evidence="5 6" id="KW-0067">ATP-binding</keyword>
<dbReference type="InterPro" id="IPR000719">
    <property type="entry name" value="Prot_kinase_dom"/>
</dbReference>
<feature type="domain" description="Protein kinase" evidence="7">
    <location>
        <begin position="34"/>
        <end position="389"/>
    </location>
</feature>
<dbReference type="PANTHER" id="PTHR45646">
    <property type="entry name" value="SERINE/THREONINE-PROTEIN KINASE DOA-RELATED"/>
    <property type="match status" value="1"/>
</dbReference>
<protein>
    <submittedName>
        <fullName evidence="8">Kinase domain-containing protein</fullName>
    </submittedName>
</protein>
<dbReference type="Gene3D" id="3.30.200.20">
    <property type="entry name" value="Phosphorylase Kinase, domain 1"/>
    <property type="match status" value="1"/>
</dbReference>
<dbReference type="EMBL" id="JAGSXJ010000001">
    <property type="protein sequence ID" value="KAH6697180.1"/>
    <property type="molecule type" value="Genomic_DNA"/>
</dbReference>
<organism evidence="8 9">
    <name type="scientific">Plectosphaerella plurivora</name>
    <dbReference type="NCBI Taxonomy" id="936078"/>
    <lineage>
        <taxon>Eukaryota</taxon>
        <taxon>Fungi</taxon>
        <taxon>Dikarya</taxon>
        <taxon>Ascomycota</taxon>
        <taxon>Pezizomycotina</taxon>
        <taxon>Sordariomycetes</taxon>
        <taxon>Hypocreomycetidae</taxon>
        <taxon>Glomerellales</taxon>
        <taxon>Plectosphaerellaceae</taxon>
        <taxon>Plectosphaerella</taxon>
    </lineage>
</organism>
<dbReference type="GO" id="GO:0005634">
    <property type="term" value="C:nucleus"/>
    <property type="evidence" value="ECO:0007669"/>
    <property type="project" value="TreeGrafter"/>
</dbReference>
<dbReference type="InterPro" id="IPR011009">
    <property type="entry name" value="Kinase-like_dom_sf"/>
</dbReference>
<name>A0A9P8VM99_9PEZI</name>
<dbReference type="Proteomes" id="UP000770015">
    <property type="component" value="Unassembled WGS sequence"/>
</dbReference>
<evidence type="ECO:0000256" key="5">
    <source>
        <dbReference type="ARBA" id="ARBA00022840"/>
    </source>
</evidence>
<dbReference type="AlphaFoldDB" id="A0A9P8VM99"/>
<dbReference type="PROSITE" id="PS50011">
    <property type="entry name" value="PROTEIN_KINASE_DOM"/>
    <property type="match status" value="1"/>
</dbReference>
<dbReference type="Pfam" id="PF00069">
    <property type="entry name" value="Pkinase"/>
    <property type="match status" value="1"/>
</dbReference>
<evidence type="ECO:0000256" key="1">
    <source>
        <dbReference type="ARBA" id="ARBA00022527"/>
    </source>
</evidence>
<evidence type="ECO:0000313" key="9">
    <source>
        <dbReference type="Proteomes" id="UP000770015"/>
    </source>
</evidence>
<sequence length="404" mass="45191">MEYIPVKDVELLGIYEPGGHHPVHIGDSRSENRYSVIHKLGSGGFSTIWLARNHNGTYVAIKIGVASKFDDTTESEILKHPEGQTVGQPEKRRVQHLVDAFVHSGPNGSHRCHVTNPGACSVAESEFYFDGVWLFHLDSARAITAQLIQSIACVHAVGVVHGDLHPGNVLFTKPRLDSLSVQELYAKYGEPKREAVVRLDGIWMGKVCEEMTLEDSGVVIADFGESWQTALGPRYHLNTPRPYRAPEGLFAESRDASIGPAADIWSLGCVMYTLFAQRDIFESLRPDNDDVLAEHASMLGKPPSPWWDSWEAKTDFFDETGAWAVERERMAEEVDTGLEKRVMEYISEDRGGDMSTEELGDLLSLLDKMFRWAPEERATAGDLLASTWMRKWGVPAMDKLYSRE</sequence>
<keyword evidence="4 8" id="KW-0418">Kinase</keyword>
<dbReference type="OrthoDB" id="5979581at2759"/>
<evidence type="ECO:0000256" key="2">
    <source>
        <dbReference type="ARBA" id="ARBA00022679"/>
    </source>
</evidence>